<dbReference type="SMR" id="E9PMX2"/>
<keyword evidence="3" id="KW-1185">Reference proteome</keyword>
<feature type="region of interest" description="Disordered" evidence="1">
    <location>
        <begin position="1"/>
        <end position="40"/>
    </location>
</feature>
<evidence type="ECO:0000256" key="1">
    <source>
        <dbReference type="SAM" id="MobiDB-lite"/>
    </source>
</evidence>
<dbReference type="Antibodypedia" id="31454">
    <property type="antibodies" value="71 antibodies from 20 providers"/>
</dbReference>
<gene>
    <name evidence="2" type="primary">PRSS23</name>
</gene>
<dbReference type="OrthoDB" id="10037376at2759"/>
<dbReference type="HGNC" id="HGNC:14370">
    <property type="gene designation" value="PRSS23"/>
</dbReference>
<name>E9PMX2_HUMAN</name>
<reference evidence="2 3" key="3">
    <citation type="journal article" date="2006" name="Nature">
        <title>Human chromosome 11 DNA sequence and analysis including novel gene identification.</title>
        <authorList>
            <person name="Taylor T.D."/>
            <person name="Noguchi H."/>
            <person name="Totoki Y."/>
            <person name="Toyoda A."/>
            <person name="Kuroki Y."/>
            <person name="Dewar K."/>
            <person name="Lloyd C."/>
            <person name="Itoh T."/>
            <person name="Takeda T."/>
            <person name="Kim D.W."/>
            <person name="She X."/>
            <person name="Barlow K.F."/>
            <person name="Bloom T."/>
            <person name="Bruford E."/>
            <person name="Chang J.L."/>
            <person name="Cuomo C.A."/>
            <person name="Eichler E."/>
            <person name="FitzGerald M.G."/>
            <person name="Jaffe D.B."/>
            <person name="LaButti K."/>
            <person name="Nicol R."/>
            <person name="Park H.S."/>
            <person name="Seaman C."/>
            <person name="Sougnez C."/>
            <person name="Yang X."/>
            <person name="Zimmer A.R."/>
            <person name="Zody M.C."/>
            <person name="Birren B.W."/>
            <person name="Nusbaum C."/>
            <person name="Fujiyama A."/>
            <person name="Hattori M."/>
            <person name="Rogers J."/>
            <person name="Lander E.S."/>
            <person name="Sakaki Y."/>
        </authorList>
    </citation>
    <scope>NUCLEOTIDE SEQUENCE [LARGE SCALE GENOMIC DNA]</scope>
</reference>
<proteinExistence type="predicted"/>
<organism evidence="2 3">
    <name type="scientific">Homo sapiens</name>
    <name type="common">Human</name>
    <dbReference type="NCBI Taxonomy" id="9606"/>
    <lineage>
        <taxon>Eukaryota</taxon>
        <taxon>Metazoa</taxon>
        <taxon>Chordata</taxon>
        <taxon>Craniata</taxon>
        <taxon>Vertebrata</taxon>
        <taxon>Euteleostomi</taxon>
        <taxon>Mammalia</taxon>
        <taxon>Eutheria</taxon>
        <taxon>Euarchontoglires</taxon>
        <taxon>Primates</taxon>
        <taxon>Haplorrhini</taxon>
        <taxon>Catarrhini</taxon>
        <taxon>Hominidae</taxon>
        <taxon>Homo</taxon>
    </lineage>
</organism>
<dbReference type="HOGENOM" id="CLU_187804_0_0_1"/>
<dbReference type="ChiTaRS" id="PRSS23">
    <property type="organism name" value="human"/>
</dbReference>
<dbReference type="EMBL" id="AP000654">
    <property type="status" value="NOT_ANNOTATED_CDS"/>
    <property type="molecule type" value="Genomic_DNA"/>
</dbReference>
<evidence type="ECO:0000313" key="3">
    <source>
        <dbReference type="Proteomes" id="UP000005640"/>
    </source>
</evidence>
<reference evidence="2 3" key="2">
    <citation type="journal article" date="2004" name="Nature">
        <title>Finishing the euchromatic sequence of the human genome.</title>
        <authorList>
            <consortium name="International Human Genome Sequencing Consortium"/>
        </authorList>
    </citation>
    <scope>NUCLEOTIDE SEQUENCE [LARGE SCALE GENOMIC DNA]</scope>
</reference>
<dbReference type="Ensembl" id="ENST00000533902.2">
    <property type="protein sequence ID" value="ENSP00000437268.1"/>
    <property type="gene ID" value="ENSG00000150687.13"/>
</dbReference>
<dbReference type="Proteomes" id="UP000005640">
    <property type="component" value="Chromosome 11"/>
</dbReference>
<dbReference type="VEuPathDB" id="HostDB:ENSG00000150687"/>
<dbReference type="Ensembl" id="ENST00000533902.2">
    <property type="protein sequence ID" value="ENSP00000437268.1"/>
    <property type="gene ID" value="ENSG00000150687.12"/>
</dbReference>
<dbReference type="UCSC" id="uc058ghd.1">
    <property type="organism name" value="human"/>
</dbReference>
<dbReference type="AlphaFoldDB" id="E9PMX2"/>
<accession>E9PMX2</accession>
<dbReference type="ExpressionAtlas" id="E9PMX2">
    <property type="expression patterns" value="baseline and differential"/>
</dbReference>
<evidence type="ECO:0000313" key="2">
    <source>
        <dbReference type="Ensembl" id="ENSP00000437268.1"/>
    </source>
</evidence>
<dbReference type="OpenTargets" id="ENSG00000150687"/>
<sequence>MSRMRPVCQPWPSPHAPTTVKREGSTVSNSIQPPPPEYQLGSRTWLEAETPGQKRQCSAFMEFTEESRRIHQSVGTLLPRVKSFGRPNPHA</sequence>
<dbReference type="EMBL" id="AP001528">
    <property type="status" value="NOT_ANNOTATED_CDS"/>
    <property type="molecule type" value="Genomic_DNA"/>
</dbReference>
<protein>
    <submittedName>
        <fullName evidence="2">Serine protease 23</fullName>
    </submittedName>
</protein>
<reference evidence="2" key="5">
    <citation type="submission" date="2025-09" db="UniProtKB">
        <authorList>
            <consortium name="Ensembl"/>
        </authorList>
    </citation>
    <scope>IDENTIFICATION</scope>
</reference>
<reference evidence="2" key="4">
    <citation type="submission" date="2025-08" db="UniProtKB">
        <authorList>
            <consortium name="Ensembl"/>
        </authorList>
    </citation>
    <scope>IDENTIFICATION</scope>
</reference>
<dbReference type="GeneTree" id="ENSGT00390000000155"/>
<reference evidence="2 3" key="1">
    <citation type="journal article" date="2001" name="Nature">
        <title>Initial sequencing and analysis of the human genome.</title>
        <authorList>
            <consortium name="International Human Genome Sequencing Consortium"/>
            <person name="Lander E.S."/>
            <person name="Linton L.M."/>
            <person name="Birren B."/>
            <person name="Nusbaum C."/>
            <person name="Zody M.C."/>
            <person name="Baldwin J."/>
            <person name="Devon K."/>
            <person name="Dewar K."/>
            <person name="Doyle M."/>
            <person name="FitzHugh W."/>
            <person name="Funke R."/>
            <person name="Gage D."/>
            <person name="Harris K."/>
            <person name="Heaford A."/>
            <person name="Howland J."/>
            <person name="Kann L."/>
            <person name="Lehoczky J."/>
            <person name="LeVine R."/>
            <person name="McEwan P."/>
            <person name="McKernan K."/>
            <person name="Meldrim J."/>
            <person name="Mesirov J.P."/>
            <person name="Miranda C."/>
            <person name="Morris W."/>
            <person name="Naylor J."/>
            <person name="Raymond C."/>
            <person name="Rosetti M."/>
            <person name="Santos R."/>
            <person name="Sheridan A."/>
            <person name="Sougnez C."/>
            <person name="Stange-Thomann N."/>
            <person name="Stojanovic N."/>
            <person name="Subramanian A."/>
            <person name="Wyman D."/>
            <person name="Rogers J."/>
            <person name="Sulston J."/>
            <person name="Ainscough R."/>
            <person name="Beck S."/>
            <person name="Bentley D."/>
            <person name="Burton J."/>
            <person name="Clee C."/>
            <person name="Carter N."/>
            <person name="Coulson A."/>
            <person name="Deadman R."/>
            <person name="Deloukas P."/>
            <person name="Dunham A."/>
            <person name="Dunham I."/>
            <person name="Durbin R."/>
            <person name="French L."/>
            <person name="Grafham D."/>
            <person name="Gregory S."/>
            <person name="Hubbard T."/>
            <person name="Humphray S."/>
            <person name="Hunt A."/>
            <person name="Jones M."/>
            <person name="Lloyd C."/>
            <person name="McMurray A."/>
            <person name="Matthews L."/>
            <person name="Mercer S."/>
            <person name="Milne S."/>
            <person name="Mullikin J.C."/>
            <person name="Mungall A."/>
            <person name="Plumb R."/>
            <person name="Ross M."/>
            <person name="Shownkeen R."/>
            <person name="Sims S."/>
            <person name="Waterston R.H."/>
            <person name="Wilson R.K."/>
            <person name="Hillier L.W."/>
            <person name="McPherson J.D."/>
            <person name="Marra M.A."/>
            <person name="Mardis E.R."/>
            <person name="Fulton L.A."/>
            <person name="Chinwalla A.T."/>
            <person name="Pepin K.H."/>
            <person name="Gish W.R."/>
            <person name="Chissoe S.L."/>
            <person name="Wendl M.C."/>
            <person name="Delehaunty K.D."/>
            <person name="Miner T.L."/>
            <person name="Delehaunty A."/>
            <person name="Kramer J.B."/>
            <person name="Cook L.L."/>
            <person name="Fulton R.S."/>
            <person name="Johnson D.L."/>
            <person name="Minx P.J."/>
            <person name="Clifton S.W."/>
            <person name="Hawkins T."/>
            <person name="Branscomb E."/>
            <person name="Predki P."/>
            <person name="Richardson P."/>
            <person name="Wenning S."/>
            <person name="Slezak T."/>
            <person name="Doggett N."/>
            <person name="Cheng J.F."/>
            <person name="Olsen A."/>
            <person name="Lucas S."/>
            <person name="Elkin C."/>
            <person name="Uberbacher E."/>
            <person name="Frazier M."/>
            <person name="Gibbs R.A."/>
            <person name="Muzny D.M."/>
            <person name="Scherer S.E."/>
            <person name="Bouck J.B."/>
            <person name="Sodergren E.J."/>
            <person name="Worley K.C."/>
            <person name="Rives C.M."/>
            <person name="Gorrell J.H."/>
            <person name="Metzker M.L."/>
            <person name="Naylor S.L."/>
            <person name="Kucherlapati R.S."/>
            <person name="Nelson D.L."/>
            <person name="Weinstock G.M."/>
            <person name="Sakaki Y."/>
            <person name="Fujiyama A."/>
            <person name="Hattori M."/>
            <person name="Yada T."/>
            <person name="Toyoda A."/>
            <person name="Itoh T."/>
            <person name="Kawagoe C."/>
            <person name="Watanabe H."/>
            <person name="Totoki Y."/>
            <person name="Taylor T."/>
            <person name="Weissenbach J."/>
            <person name="Heilig R."/>
            <person name="Saurin W."/>
            <person name="Artiguenave F."/>
            <person name="Brottier P."/>
            <person name="Bruls T."/>
            <person name="Pelletier E."/>
            <person name="Robert C."/>
            <person name="Wincker P."/>
            <person name="Smith D.R."/>
            <person name="Doucette-Stamm L."/>
            <person name="Rubenfield M."/>
            <person name="Weinstock K."/>
            <person name="Lee H.M."/>
            <person name="Dubois J."/>
            <person name="Rosenthal A."/>
            <person name="Platzer M."/>
            <person name="Nyakatura G."/>
            <person name="Taudien S."/>
            <person name="Rump A."/>
            <person name="Yang H."/>
            <person name="Yu J."/>
            <person name="Wang J."/>
            <person name="Huang G."/>
            <person name="Gu J."/>
            <person name="Hood L."/>
            <person name="Rowen L."/>
            <person name="Madan A."/>
            <person name="Qin S."/>
            <person name="Davis R.W."/>
            <person name="Federspiel N.A."/>
            <person name="Abola A.P."/>
            <person name="Proctor M.J."/>
            <person name="Myers R.M."/>
            <person name="Schmutz J."/>
            <person name="Dickson M."/>
            <person name="Grimwood J."/>
            <person name="Cox D.R."/>
            <person name="Olson M.V."/>
            <person name="Kaul R."/>
            <person name="Raymond C."/>
            <person name="Shimizu N."/>
            <person name="Kawasaki K."/>
            <person name="Minoshima S."/>
            <person name="Evans G.A."/>
            <person name="Athanasiou M."/>
            <person name="Schultz R."/>
            <person name="Roe B.A."/>
            <person name="Chen F."/>
            <person name="Pan H."/>
            <person name="Ramser J."/>
            <person name="Lehrach H."/>
            <person name="Reinhardt R."/>
            <person name="McCombie W.R."/>
            <person name="de la Bastide M."/>
            <person name="Dedhia N."/>
            <person name="Blocker H."/>
            <person name="Hornischer K."/>
            <person name="Nordsiek G."/>
            <person name="Agarwala R."/>
            <person name="Aravind L."/>
            <person name="Bailey J.A."/>
            <person name="Bateman A."/>
            <person name="Batzoglou S."/>
            <person name="Birney E."/>
            <person name="Bork P."/>
            <person name="Brown D.G."/>
            <person name="Burge C.B."/>
            <person name="Cerutti L."/>
            <person name="Chen H.C."/>
            <person name="Church D."/>
            <person name="Clamp M."/>
            <person name="Copley R.R."/>
            <person name="Doerks T."/>
            <person name="Eddy S.R."/>
            <person name="Eichler E.E."/>
            <person name="Furey T.S."/>
            <person name="Galagan J."/>
            <person name="Gilbert J.G."/>
            <person name="Harmon C."/>
            <person name="Hayashizaki Y."/>
            <person name="Haussler D."/>
            <person name="Hermjakob H."/>
            <person name="Hokamp K."/>
            <person name="Jang W."/>
            <person name="Johnson L.S."/>
            <person name="Jones T.A."/>
            <person name="Kasif S."/>
            <person name="Kaspryzk A."/>
            <person name="Kennedy S."/>
            <person name="Kent W.J."/>
            <person name="Kitts P."/>
            <person name="Koonin E.V."/>
            <person name="Korf I."/>
            <person name="Kulp D."/>
            <person name="Lancet D."/>
            <person name="Lowe T.M."/>
            <person name="McLysaght A."/>
            <person name="Mikkelsen T."/>
            <person name="Moran J.V."/>
            <person name="Mulder N."/>
            <person name="Pollara V.J."/>
            <person name="Ponting C.P."/>
            <person name="Schuler G."/>
            <person name="Schultz J."/>
            <person name="Slater G."/>
            <person name="Smit A.F."/>
            <person name="Stupka E."/>
            <person name="Szustakowski J."/>
            <person name="Thierry-Mieg D."/>
            <person name="Thierry-Mieg J."/>
            <person name="Wagner L."/>
            <person name="Wallis J."/>
            <person name="Wheeler R."/>
            <person name="Williams A."/>
            <person name="Wolf Y.I."/>
            <person name="Wolfe K.H."/>
            <person name="Yang S.P."/>
            <person name="Yeh R.F."/>
            <person name="Collins F."/>
            <person name="Guyer M.S."/>
            <person name="Peterson J."/>
            <person name="Felsenfeld A."/>
            <person name="Wetterstrand K.A."/>
            <person name="Patrinos A."/>
            <person name="Morgan M.J."/>
            <person name="de Jong P."/>
            <person name="Catanese J.J."/>
            <person name="Osoegawa K."/>
            <person name="Shizuya H."/>
            <person name="Choi S."/>
            <person name="Chen Y.J."/>
        </authorList>
    </citation>
    <scope>NUCLEOTIDE SEQUENCE [LARGE SCALE GENOMIC DNA]</scope>
</reference>
<dbReference type="Bgee" id="ENSG00000150687">
    <property type="expression patterns" value="Expressed in nasal cavity epithelium and 207 other cell types or tissues"/>
</dbReference>